<dbReference type="AlphaFoldDB" id="A0A7M7Q4I0"/>
<comment type="cofactor">
    <cofactor evidence="1 6">
        <name>FAD</name>
        <dbReference type="ChEBI" id="CHEBI:57692"/>
    </cofactor>
</comment>
<dbReference type="FunCoup" id="A0A7M7Q4I0">
    <property type="interactions" value="316"/>
</dbReference>
<evidence type="ECO:0000256" key="6">
    <source>
        <dbReference type="PIRSR" id="PIRSR000189-1"/>
    </source>
</evidence>
<dbReference type="GO" id="GO:0005737">
    <property type="term" value="C:cytoplasm"/>
    <property type="evidence" value="ECO:0007669"/>
    <property type="project" value="TreeGrafter"/>
</dbReference>
<dbReference type="KEGG" id="nvi:100115584"/>
<keyword evidence="9" id="KW-1185">Reference proteome</keyword>
<evidence type="ECO:0000256" key="2">
    <source>
        <dbReference type="ARBA" id="ARBA00006730"/>
    </source>
</evidence>
<proteinExistence type="inferred from homology"/>
<evidence type="ECO:0000259" key="7">
    <source>
        <dbReference type="Pfam" id="PF01266"/>
    </source>
</evidence>
<dbReference type="InterPro" id="IPR023209">
    <property type="entry name" value="DAO"/>
</dbReference>
<evidence type="ECO:0000313" key="8">
    <source>
        <dbReference type="EnsemblMetazoa" id="XP_031781507"/>
    </source>
</evidence>
<evidence type="ECO:0000256" key="3">
    <source>
        <dbReference type="ARBA" id="ARBA00022630"/>
    </source>
</evidence>
<dbReference type="PANTHER" id="PTHR11530:SF17">
    <property type="entry name" value="RE49860P"/>
    <property type="match status" value="1"/>
</dbReference>
<feature type="binding site" evidence="6">
    <location>
        <position position="181"/>
    </location>
    <ligand>
        <name>FAD</name>
        <dbReference type="ChEBI" id="CHEBI:57692"/>
    </ligand>
</feature>
<feature type="binding site" evidence="6">
    <location>
        <begin position="40"/>
        <end position="41"/>
    </location>
    <ligand>
        <name>FAD</name>
        <dbReference type="ChEBI" id="CHEBI:57692"/>
    </ligand>
</feature>
<dbReference type="InParanoid" id="A0A7M7Q4I0"/>
<evidence type="ECO:0000256" key="1">
    <source>
        <dbReference type="ARBA" id="ARBA00001974"/>
    </source>
</evidence>
<evidence type="ECO:0000256" key="4">
    <source>
        <dbReference type="ARBA" id="ARBA00022827"/>
    </source>
</evidence>
<dbReference type="Pfam" id="PF01266">
    <property type="entry name" value="DAO"/>
    <property type="match status" value="1"/>
</dbReference>
<feature type="binding site" evidence="6">
    <location>
        <position position="307"/>
    </location>
    <ligand>
        <name>D-dopa</name>
        <dbReference type="ChEBI" id="CHEBI:149689"/>
    </ligand>
</feature>
<dbReference type="EnsemblMetazoa" id="XM_031925647">
    <property type="protein sequence ID" value="XP_031781507"/>
    <property type="gene ID" value="LOC100115584"/>
</dbReference>
<dbReference type="SMR" id="A0A7M7Q4I0"/>
<organism evidence="8 9">
    <name type="scientific">Nasonia vitripennis</name>
    <name type="common">Parasitic wasp</name>
    <dbReference type="NCBI Taxonomy" id="7425"/>
    <lineage>
        <taxon>Eukaryota</taxon>
        <taxon>Metazoa</taxon>
        <taxon>Ecdysozoa</taxon>
        <taxon>Arthropoda</taxon>
        <taxon>Hexapoda</taxon>
        <taxon>Insecta</taxon>
        <taxon>Pterygota</taxon>
        <taxon>Neoptera</taxon>
        <taxon>Endopterygota</taxon>
        <taxon>Hymenoptera</taxon>
        <taxon>Apocrita</taxon>
        <taxon>Proctotrupomorpha</taxon>
        <taxon>Chalcidoidea</taxon>
        <taxon>Pteromalidae</taxon>
        <taxon>Pteromalinae</taxon>
        <taxon>Nasonia</taxon>
    </lineage>
</organism>
<dbReference type="OrthoDB" id="2015447at2759"/>
<feature type="binding site" evidence="6">
    <location>
        <position position="220"/>
    </location>
    <ligand>
        <name>D-dopa</name>
        <dbReference type="ChEBI" id="CHEBI:149689"/>
    </ligand>
</feature>
<feature type="binding site" evidence="6">
    <location>
        <position position="164"/>
    </location>
    <ligand>
        <name>FAD</name>
        <dbReference type="ChEBI" id="CHEBI:57692"/>
    </ligand>
</feature>
<keyword evidence="3" id="KW-0285">Flavoprotein</keyword>
<evidence type="ECO:0000256" key="5">
    <source>
        <dbReference type="ARBA" id="ARBA00023002"/>
    </source>
</evidence>
<protein>
    <recommendedName>
        <fullName evidence="7">FAD dependent oxidoreductase domain-containing protein</fullName>
    </recommendedName>
</protein>
<dbReference type="GO" id="GO:0071949">
    <property type="term" value="F:FAD binding"/>
    <property type="evidence" value="ECO:0007669"/>
    <property type="project" value="InterPro"/>
</dbReference>
<dbReference type="SUPFAM" id="SSF51971">
    <property type="entry name" value="Nucleotide-binding domain"/>
    <property type="match status" value="1"/>
</dbReference>
<sequence length="331" mass="36724">MKIAVLGGGCVGLTTAVHLQNELRNSAKLDVIAETFDETTSHIAPGIFRIGANYTGPTEEITRKWVSDSYEYYDAINRSPDAAIAGVTNLSGYMYSNNPFEKNPFMEELVPIYRKCTEEELQLVEGGWKYGMFTSTLLTHPTFYLPWVRKRLAANGVNLVTRRVESLKELAKDYDIIINCTGLGAKRLCQDRYMVPISGQIIKAKAPWIKTFFYADLNTYIIPGPDGLITLGGNREYGSYDVSICRHQAAAIRERCEKLVPSLTKAETVIHKNGIRPHREGGIRSGTEKIQDGLHSATVIHNYGHSGYGICTAPGTSKYAVELAKDAHRLA</sequence>
<dbReference type="GO" id="GO:0019478">
    <property type="term" value="P:D-amino acid catabolic process"/>
    <property type="evidence" value="ECO:0007669"/>
    <property type="project" value="TreeGrafter"/>
</dbReference>
<dbReference type="Gene3D" id="3.40.50.720">
    <property type="entry name" value="NAD(P)-binding Rossmann-like Domain"/>
    <property type="match status" value="1"/>
</dbReference>
<dbReference type="CTD" id="36128"/>
<dbReference type="SUPFAM" id="SSF54373">
    <property type="entry name" value="FAD-linked reductases, C-terminal domain"/>
    <property type="match status" value="1"/>
</dbReference>
<dbReference type="PANTHER" id="PTHR11530">
    <property type="entry name" value="D-AMINO ACID OXIDASE"/>
    <property type="match status" value="1"/>
</dbReference>
<dbReference type="RefSeq" id="XP_031781507.1">
    <property type="nucleotide sequence ID" value="XM_031925647.2"/>
</dbReference>
<dbReference type="GO" id="GO:0003884">
    <property type="term" value="F:D-amino-acid oxidase activity"/>
    <property type="evidence" value="ECO:0007669"/>
    <property type="project" value="InterPro"/>
</dbReference>
<dbReference type="InterPro" id="IPR006076">
    <property type="entry name" value="FAD-dep_OxRdtase"/>
</dbReference>
<name>A0A7M7Q4I0_NASVI</name>
<accession>A0A7M7Q4I0</accession>
<dbReference type="PIRSF" id="PIRSF000189">
    <property type="entry name" value="D-aa_oxidase"/>
    <property type="match status" value="1"/>
</dbReference>
<evidence type="ECO:0000313" key="9">
    <source>
        <dbReference type="Proteomes" id="UP000002358"/>
    </source>
</evidence>
<reference evidence="8" key="1">
    <citation type="submission" date="2021-01" db="UniProtKB">
        <authorList>
            <consortium name="EnsemblMetazoa"/>
        </authorList>
    </citation>
    <scope>IDENTIFICATION</scope>
</reference>
<feature type="binding site" evidence="6">
    <location>
        <position position="276"/>
    </location>
    <ligand>
        <name>D-dopa</name>
        <dbReference type="ChEBI" id="CHEBI:149689"/>
    </ligand>
</feature>
<dbReference type="Gene3D" id="3.30.9.10">
    <property type="entry name" value="D-Amino Acid Oxidase, subunit A, domain 2"/>
    <property type="match status" value="1"/>
</dbReference>
<feature type="domain" description="FAD dependent oxidoreductase" evidence="7">
    <location>
        <begin position="2"/>
        <end position="323"/>
    </location>
</feature>
<comment type="similarity">
    <text evidence="2">Belongs to the DAMOX/DASOX family.</text>
</comment>
<dbReference type="Proteomes" id="UP000002358">
    <property type="component" value="Unassembled WGS sequence"/>
</dbReference>
<dbReference type="GeneID" id="100115584"/>
<keyword evidence="4 6" id="KW-0274">FAD</keyword>
<keyword evidence="5" id="KW-0560">Oxidoreductase</keyword>